<dbReference type="RefSeq" id="WP_049685750.1">
    <property type="nucleotide sequence ID" value="NZ_OZ020628.2"/>
</dbReference>
<evidence type="ECO:0000313" key="7">
    <source>
        <dbReference type="Proteomes" id="UP000029669"/>
    </source>
</evidence>
<name>A0A097ATH8_THEKI</name>
<dbReference type="Pfam" id="PF12838">
    <property type="entry name" value="Fer4_7"/>
    <property type="match status" value="1"/>
</dbReference>
<dbReference type="PANTHER" id="PTHR42859:SF16">
    <property type="entry name" value="FORMATE HYDROGENLYASE SUBUNIT 2-RELATED"/>
    <property type="match status" value="1"/>
</dbReference>
<keyword evidence="1" id="KW-0004">4Fe-4S</keyword>
<feature type="domain" description="4Fe-4S ferredoxin-type" evidence="5">
    <location>
        <begin position="35"/>
        <end position="64"/>
    </location>
</feature>
<dbReference type="PANTHER" id="PTHR42859">
    <property type="entry name" value="OXIDOREDUCTASE"/>
    <property type="match status" value="1"/>
</dbReference>
<protein>
    <submittedName>
        <fullName evidence="6">Ech-type complex subunit HycB2</fullName>
    </submittedName>
</protein>
<keyword evidence="7" id="KW-1185">Reference proteome</keyword>
<dbReference type="PROSITE" id="PS51379">
    <property type="entry name" value="4FE4S_FER_2"/>
    <property type="match status" value="3"/>
</dbReference>
<reference evidence="7" key="1">
    <citation type="journal article" date="2015" name="Genome Announc.">
        <title>Whole-Genome Sequences of 80 Environmental and Clinical Isolates of Burkholderia pseudomallei.</title>
        <authorList>
            <person name="Johnson S.L."/>
            <person name="Baker A.L."/>
            <person name="Chain P.S."/>
            <person name="Currie B.J."/>
            <person name="Daligault H.E."/>
            <person name="Davenport K.W."/>
            <person name="Davis C.B."/>
            <person name="Inglis T.J."/>
            <person name="Kaestli M."/>
            <person name="Koren S."/>
            <person name="Mayo M."/>
            <person name="Merritt A.J."/>
            <person name="Price E.P."/>
            <person name="Sarovich D.S."/>
            <person name="Warner J."/>
            <person name="Rosovitz M.J."/>
        </authorList>
    </citation>
    <scope>NUCLEOTIDE SEQUENCE [LARGE SCALE GENOMIC DNA]</scope>
    <source>
        <strain evidence="7">DSM 2030</strain>
    </source>
</reference>
<evidence type="ECO:0000259" key="5">
    <source>
        <dbReference type="PROSITE" id="PS51379"/>
    </source>
</evidence>
<gene>
    <name evidence="6" type="primary">hycB2</name>
    <name evidence="6" type="ORF">TKV_c19730</name>
</gene>
<dbReference type="eggNOG" id="COG1142">
    <property type="taxonomic scope" value="Bacteria"/>
</dbReference>
<evidence type="ECO:0000256" key="1">
    <source>
        <dbReference type="ARBA" id="ARBA00022485"/>
    </source>
</evidence>
<evidence type="ECO:0000256" key="2">
    <source>
        <dbReference type="ARBA" id="ARBA00022723"/>
    </source>
</evidence>
<feature type="domain" description="4Fe-4S ferredoxin-type" evidence="5">
    <location>
        <begin position="65"/>
        <end position="94"/>
    </location>
</feature>
<keyword evidence="4" id="KW-0411">Iron-sulfur</keyword>
<dbReference type="SUPFAM" id="SSF54862">
    <property type="entry name" value="4Fe-4S ferredoxins"/>
    <property type="match status" value="1"/>
</dbReference>
<dbReference type="STRING" id="2325.TKV_c19730"/>
<dbReference type="EMBL" id="CP009170">
    <property type="protein sequence ID" value="AIS53117.1"/>
    <property type="molecule type" value="Genomic_DNA"/>
</dbReference>
<evidence type="ECO:0000256" key="4">
    <source>
        <dbReference type="ARBA" id="ARBA00023014"/>
    </source>
</evidence>
<dbReference type="InterPro" id="IPR050294">
    <property type="entry name" value="RnfB_subfamily"/>
</dbReference>
<evidence type="ECO:0000313" key="6">
    <source>
        <dbReference type="EMBL" id="AIS53117.1"/>
    </source>
</evidence>
<keyword evidence="3" id="KW-0408">Iron</keyword>
<keyword evidence="2" id="KW-0479">Metal-binding</keyword>
<dbReference type="PROSITE" id="PS00198">
    <property type="entry name" value="4FE4S_FER_1"/>
    <property type="match status" value="1"/>
</dbReference>
<dbReference type="InterPro" id="IPR017896">
    <property type="entry name" value="4Fe4S_Fe-S-bd"/>
</dbReference>
<evidence type="ECO:0000256" key="3">
    <source>
        <dbReference type="ARBA" id="ARBA00023004"/>
    </source>
</evidence>
<dbReference type="Gene3D" id="3.30.70.20">
    <property type="match status" value="2"/>
</dbReference>
<dbReference type="KEGG" id="tki:TKV_c19730"/>
<dbReference type="InterPro" id="IPR017900">
    <property type="entry name" value="4Fe4S_Fe_S_CS"/>
</dbReference>
<dbReference type="GO" id="GO:0046872">
    <property type="term" value="F:metal ion binding"/>
    <property type="evidence" value="ECO:0007669"/>
    <property type="project" value="UniProtKB-KW"/>
</dbReference>
<proteinExistence type="predicted"/>
<organism evidence="6 7">
    <name type="scientific">Thermoanaerobacter kivui</name>
    <name type="common">Acetogenium kivui</name>
    <dbReference type="NCBI Taxonomy" id="2325"/>
    <lineage>
        <taxon>Bacteria</taxon>
        <taxon>Bacillati</taxon>
        <taxon>Bacillota</taxon>
        <taxon>Clostridia</taxon>
        <taxon>Thermoanaerobacterales</taxon>
        <taxon>Thermoanaerobacteraceae</taxon>
        <taxon>Thermoanaerobacter</taxon>
    </lineage>
</organism>
<feature type="domain" description="4Fe-4S ferredoxin-type" evidence="5">
    <location>
        <begin position="1"/>
        <end position="20"/>
    </location>
</feature>
<accession>A0A097ATH8</accession>
<dbReference type="Proteomes" id="UP000029669">
    <property type="component" value="Chromosome"/>
</dbReference>
<sequence>MRIKADPTKCIGCRACEKMCMKVHGSDAPRIFISKKDEKNKINICTQCGICAKVCPVGAIIKVDKAFVIDPSVCVGCKMCYYLCPFGVIEMVNVADRYIDMVAQKCDLCKDRGFEPACVKVCKPGALIKVEK</sequence>
<dbReference type="HOGENOM" id="CLU_043374_3_3_9"/>
<dbReference type="AlphaFoldDB" id="A0A097ATH8"/>
<dbReference type="GO" id="GO:0051539">
    <property type="term" value="F:4 iron, 4 sulfur cluster binding"/>
    <property type="evidence" value="ECO:0007669"/>
    <property type="project" value="UniProtKB-KW"/>
</dbReference>